<comment type="caution">
    <text evidence="1">The sequence shown here is derived from an EMBL/GenBank/DDBJ whole genome shotgun (WGS) entry which is preliminary data.</text>
</comment>
<dbReference type="AlphaFoldDB" id="A0AAV5KNC4"/>
<protein>
    <submittedName>
        <fullName evidence="1">Uncharacterized protein</fullName>
    </submittedName>
</protein>
<sequence>MSSSSMYNGQLRSSGMLLREQLLYLFDGFAFLTSQSDVKKRIPDAVNDKQEAVAIATAIQEGLFLEMGIDPSFGLACLAKMNMTYDNDQDFMIRFYKFVAK</sequence>
<evidence type="ECO:0000313" key="1">
    <source>
        <dbReference type="EMBL" id="GKV26157.1"/>
    </source>
</evidence>
<gene>
    <name evidence="1" type="ORF">SLEP1_g35506</name>
</gene>
<dbReference type="PANTHER" id="PTHR36763">
    <property type="entry name" value="EXPRESSED PROTEIN"/>
    <property type="match status" value="1"/>
</dbReference>
<organism evidence="1 2">
    <name type="scientific">Rubroshorea leprosula</name>
    <dbReference type="NCBI Taxonomy" id="152421"/>
    <lineage>
        <taxon>Eukaryota</taxon>
        <taxon>Viridiplantae</taxon>
        <taxon>Streptophyta</taxon>
        <taxon>Embryophyta</taxon>
        <taxon>Tracheophyta</taxon>
        <taxon>Spermatophyta</taxon>
        <taxon>Magnoliopsida</taxon>
        <taxon>eudicotyledons</taxon>
        <taxon>Gunneridae</taxon>
        <taxon>Pentapetalae</taxon>
        <taxon>rosids</taxon>
        <taxon>malvids</taxon>
        <taxon>Malvales</taxon>
        <taxon>Dipterocarpaceae</taxon>
        <taxon>Rubroshorea</taxon>
    </lineage>
</organism>
<reference evidence="1 2" key="1">
    <citation type="journal article" date="2021" name="Commun. Biol.">
        <title>The genome of Shorea leprosula (Dipterocarpaceae) highlights the ecological relevance of drought in aseasonal tropical rainforests.</title>
        <authorList>
            <person name="Ng K.K.S."/>
            <person name="Kobayashi M.J."/>
            <person name="Fawcett J.A."/>
            <person name="Hatakeyama M."/>
            <person name="Paape T."/>
            <person name="Ng C.H."/>
            <person name="Ang C.C."/>
            <person name="Tnah L.H."/>
            <person name="Lee C.T."/>
            <person name="Nishiyama T."/>
            <person name="Sese J."/>
            <person name="O'Brien M.J."/>
            <person name="Copetti D."/>
            <person name="Mohd Noor M.I."/>
            <person name="Ong R.C."/>
            <person name="Putra M."/>
            <person name="Sireger I.Z."/>
            <person name="Indrioko S."/>
            <person name="Kosugi Y."/>
            <person name="Izuno A."/>
            <person name="Isagi Y."/>
            <person name="Lee S.L."/>
            <person name="Shimizu K.K."/>
        </authorList>
    </citation>
    <scope>NUCLEOTIDE SEQUENCE [LARGE SCALE GENOMIC DNA]</scope>
    <source>
        <strain evidence="1">214</strain>
    </source>
</reference>
<dbReference type="EMBL" id="BPVZ01000071">
    <property type="protein sequence ID" value="GKV26157.1"/>
    <property type="molecule type" value="Genomic_DNA"/>
</dbReference>
<keyword evidence="2" id="KW-1185">Reference proteome</keyword>
<proteinExistence type="predicted"/>
<dbReference type="PANTHER" id="PTHR36763:SF1">
    <property type="entry name" value="EXPRESSED PROTEIN"/>
    <property type="match status" value="1"/>
</dbReference>
<evidence type="ECO:0000313" key="2">
    <source>
        <dbReference type="Proteomes" id="UP001054252"/>
    </source>
</evidence>
<accession>A0AAV5KNC4</accession>
<name>A0AAV5KNC4_9ROSI</name>
<dbReference type="Proteomes" id="UP001054252">
    <property type="component" value="Unassembled WGS sequence"/>
</dbReference>